<reference evidence="2 3" key="1">
    <citation type="submission" date="2013-11" db="EMBL/GenBank/DDBJ databases">
        <title>Metagenomic analysis of a methanogenic consortium involved in long chain n-alkane degradation.</title>
        <authorList>
            <person name="Davidova I.A."/>
            <person name="Callaghan A.V."/>
            <person name="Wawrik B."/>
            <person name="Pruitt S."/>
            <person name="Marks C."/>
            <person name="Duncan K.E."/>
            <person name="Suflita J.M."/>
        </authorList>
    </citation>
    <scope>NUCLEOTIDE SEQUENCE [LARGE SCALE GENOMIC DNA]</scope>
    <source>
        <strain evidence="2 3">SPR</strain>
    </source>
</reference>
<feature type="transmembrane region" description="Helical" evidence="1">
    <location>
        <begin position="6"/>
        <end position="24"/>
    </location>
</feature>
<accession>A0A0D2J211</accession>
<protein>
    <submittedName>
        <fullName evidence="2">Uncharacterized protein</fullName>
    </submittedName>
</protein>
<dbReference type="EMBL" id="AZAC01000034">
    <property type="protein sequence ID" value="KIX12269.1"/>
    <property type="molecule type" value="Genomic_DNA"/>
</dbReference>
<name>A0A0D2J211_9BACT</name>
<dbReference type="InParanoid" id="A0A0D2J211"/>
<gene>
    <name evidence="2" type="ORF">X474_19895</name>
</gene>
<dbReference type="AlphaFoldDB" id="A0A0D2J211"/>
<evidence type="ECO:0000256" key="1">
    <source>
        <dbReference type="SAM" id="Phobius"/>
    </source>
</evidence>
<keyword evidence="1" id="KW-1133">Transmembrane helix</keyword>
<keyword evidence="1" id="KW-0472">Membrane</keyword>
<dbReference type="RefSeq" id="WP_156360826.1">
    <property type="nucleotide sequence ID" value="NZ_AZAC01000034.1"/>
</dbReference>
<comment type="caution">
    <text evidence="2">The sequence shown here is derived from an EMBL/GenBank/DDBJ whole genome shotgun (WGS) entry which is preliminary data.</text>
</comment>
<dbReference type="Proteomes" id="UP000032233">
    <property type="component" value="Unassembled WGS sequence"/>
</dbReference>
<evidence type="ECO:0000313" key="3">
    <source>
        <dbReference type="Proteomes" id="UP000032233"/>
    </source>
</evidence>
<proteinExistence type="predicted"/>
<organism evidence="2 3">
    <name type="scientific">Dethiosulfatarculus sandiegensis</name>
    <dbReference type="NCBI Taxonomy" id="1429043"/>
    <lineage>
        <taxon>Bacteria</taxon>
        <taxon>Pseudomonadati</taxon>
        <taxon>Thermodesulfobacteriota</taxon>
        <taxon>Desulfarculia</taxon>
        <taxon>Desulfarculales</taxon>
        <taxon>Desulfarculaceae</taxon>
        <taxon>Dethiosulfatarculus</taxon>
    </lineage>
</organism>
<keyword evidence="3" id="KW-1185">Reference proteome</keyword>
<keyword evidence="1" id="KW-0812">Transmembrane</keyword>
<evidence type="ECO:0000313" key="2">
    <source>
        <dbReference type="EMBL" id="KIX12269.1"/>
    </source>
</evidence>
<sequence>MSGMEISLMTIPLFGLVLAVFLEIKRERKEKQQWQSLLERLEKSVA</sequence>